<dbReference type="Pfam" id="PF00534">
    <property type="entry name" value="Glycos_transf_1"/>
    <property type="match status" value="1"/>
</dbReference>
<accession>A0A1F6M476</accession>
<dbReference type="STRING" id="1798676.A3B90_00305"/>
<proteinExistence type="predicted"/>
<sequence>MSPITFFRKAYYKVMRKQIVRDLDDFCTVKNGRALLYYKTDSLVFRSVANNPSHVNHWEIIEIVRVLNRLGFVVDVIDRTVKPETIASVQDIYQIFIGIGAGDSGRHYADIAKKVPSAKKVFYALGPEPDESNRITLARYDYFWERHPGVKVEIRRTINHVDIDECMKHTDAILSCGSEFALHTFDKHHKPVYKLPPSSSTLVQFPFASLEKKDAKKFLYFGGNGNIVKGLDIVIEAFAELPDYELFICAPQTETDFNAFYKETLEKSKNIHFVGFIKIGGETFYDLTSKCGYVIFPSASEGAATSVTTCMRAGMIPVVTVESGIDSAERCGHVIGDIHISALKDLISKLAHKSKEEVIQKSLETYKESYSYSQGNFSQTLELSLISILRS</sequence>
<protein>
    <recommendedName>
        <fullName evidence="1">Glycosyl transferase family 1 domain-containing protein</fullName>
    </recommendedName>
</protein>
<comment type="caution">
    <text evidence="2">The sequence shown here is derived from an EMBL/GenBank/DDBJ whole genome shotgun (WGS) entry which is preliminary data.</text>
</comment>
<reference evidence="2 3" key="1">
    <citation type="journal article" date="2016" name="Nat. Commun.">
        <title>Thousands of microbial genomes shed light on interconnected biogeochemical processes in an aquifer system.</title>
        <authorList>
            <person name="Anantharaman K."/>
            <person name="Brown C.T."/>
            <person name="Hug L.A."/>
            <person name="Sharon I."/>
            <person name="Castelle C.J."/>
            <person name="Probst A.J."/>
            <person name="Thomas B.C."/>
            <person name="Singh A."/>
            <person name="Wilkins M.J."/>
            <person name="Karaoz U."/>
            <person name="Brodie E.L."/>
            <person name="Williams K.H."/>
            <person name="Hubbard S.S."/>
            <person name="Banfield J.F."/>
        </authorList>
    </citation>
    <scope>NUCLEOTIDE SEQUENCE [LARGE SCALE GENOMIC DNA]</scope>
</reference>
<dbReference type="Proteomes" id="UP000178742">
    <property type="component" value="Unassembled WGS sequence"/>
</dbReference>
<feature type="domain" description="Glycosyl transferase family 1" evidence="1">
    <location>
        <begin position="208"/>
        <end position="355"/>
    </location>
</feature>
<dbReference type="Gene3D" id="3.40.50.2000">
    <property type="entry name" value="Glycogen Phosphorylase B"/>
    <property type="match status" value="1"/>
</dbReference>
<dbReference type="GO" id="GO:0016757">
    <property type="term" value="F:glycosyltransferase activity"/>
    <property type="evidence" value="ECO:0007669"/>
    <property type="project" value="InterPro"/>
</dbReference>
<evidence type="ECO:0000313" key="2">
    <source>
        <dbReference type="EMBL" id="OGH66437.1"/>
    </source>
</evidence>
<evidence type="ECO:0000259" key="1">
    <source>
        <dbReference type="Pfam" id="PF00534"/>
    </source>
</evidence>
<name>A0A1F6M476_9BACT</name>
<evidence type="ECO:0000313" key="3">
    <source>
        <dbReference type="Proteomes" id="UP000178742"/>
    </source>
</evidence>
<dbReference type="EMBL" id="MFPX01000018">
    <property type="protein sequence ID" value="OGH66437.1"/>
    <property type="molecule type" value="Genomic_DNA"/>
</dbReference>
<dbReference type="InterPro" id="IPR001296">
    <property type="entry name" value="Glyco_trans_1"/>
</dbReference>
<organism evidence="2 3">
    <name type="scientific">Candidatus Magasanikbacteria bacterium RIFCSPHIGHO2_02_FULL_41_13</name>
    <dbReference type="NCBI Taxonomy" id="1798676"/>
    <lineage>
        <taxon>Bacteria</taxon>
        <taxon>Candidatus Magasanikiibacteriota</taxon>
    </lineage>
</organism>
<gene>
    <name evidence="2" type="ORF">A3B90_00305</name>
</gene>
<dbReference type="AlphaFoldDB" id="A0A1F6M476"/>
<dbReference type="SUPFAM" id="SSF53756">
    <property type="entry name" value="UDP-Glycosyltransferase/glycogen phosphorylase"/>
    <property type="match status" value="1"/>
</dbReference>